<evidence type="ECO:0000313" key="11">
    <source>
        <dbReference type="EMBL" id="MEA5390519.1"/>
    </source>
</evidence>
<dbReference type="SUPFAM" id="SSF55166">
    <property type="entry name" value="Hedgehog/DD-peptidase"/>
    <property type="match status" value="1"/>
</dbReference>
<dbReference type="PANTHER" id="PTHR43126:SF2">
    <property type="entry name" value="D-ALANYL-D-ALANINE DIPEPTIDASE"/>
    <property type="match status" value="1"/>
</dbReference>
<dbReference type="CDD" id="cd14843">
    <property type="entry name" value="D-Ala-D-Ala_dipeptidase_like"/>
    <property type="match status" value="1"/>
</dbReference>
<keyword evidence="4 9" id="KW-0378">Hydrolase</keyword>
<reference evidence="11 12" key="1">
    <citation type="submission" date="2023-12" db="EMBL/GenBank/DDBJ databases">
        <title>Baltic Sea Cyanobacteria.</title>
        <authorList>
            <person name="Delbaje E."/>
            <person name="Fewer D.P."/>
            <person name="Shishido T.K."/>
        </authorList>
    </citation>
    <scope>NUCLEOTIDE SEQUENCE [LARGE SCALE GENOMIC DNA]</scope>
    <source>
        <strain evidence="11 12">UHCC 0139</strain>
    </source>
</reference>
<evidence type="ECO:0000256" key="8">
    <source>
        <dbReference type="ARBA" id="ARBA00023316"/>
    </source>
</evidence>
<evidence type="ECO:0000256" key="6">
    <source>
        <dbReference type="ARBA" id="ARBA00022997"/>
    </source>
</evidence>
<comment type="function">
    <text evidence="9 10">Catalyzes hydrolysis of the D-alanyl-D-alanine dipeptide.</text>
</comment>
<comment type="similarity">
    <text evidence="9 10">Belongs to the peptidase M15D family.</text>
</comment>
<evidence type="ECO:0000313" key="12">
    <source>
        <dbReference type="Proteomes" id="UP001304461"/>
    </source>
</evidence>
<comment type="catalytic activity">
    <reaction evidence="1 9 10">
        <text>D-alanyl-D-alanine + H2O = 2 D-alanine</text>
        <dbReference type="Rhea" id="RHEA:20661"/>
        <dbReference type="ChEBI" id="CHEBI:15377"/>
        <dbReference type="ChEBI" id="CHEBI:57416"/>
        <dbReference type="ChEBI" id="CHEBI:57822"/>
        <dbReference type="EC" id="3.4.13.22"/>
    </reaction>
</comment>
<feature type="active site" description="Proton donor/acceptor" evidence="9">
    <location>
        <position position="206"/>
    </location>
</feature>
<keyword evidence="5 9" id="KW-0862">Zinc</keyword>
<dbReference type="PANTHER" id="PTHR43126">
    <property type="entry name" value="D-ALANYL-D-ALANINE DIPEPTIDASE"/>
    <property type="match status" value="1"/>
</dbReference>
<evidence type="ECO:0000256" key="9">
    <source>
        <dbReference type="HAMAP-Rule" id="MF_01924"/>
    </source>
</evidence>
<keyword evidence="12" id="KW-1185">Reference proteome</keyword>
<dbReference type="Proteomes" id="UP001304461">
    <property type="component" value="Unassembled WGS sequence"/>
</dbReference>
<dbReference type="InterPro" id="IPR000755">
    <property type="entry name" value="A_A_dipeptidase"/>
</dbReference>
<evidence type="ECO:0000256" key="1">
    <source>
        <dbReference type="ARBA" id="ARBA00001362"/>
    </source>
</evidence>
<dbReference type="InterPro" id="IPR009045">
    <property type="entry name" value="Zn_M74/Hedgehog-like"/>
</dbReference>
<keyword evidence="3 9" id="KW-0479">Metal-binding</keyword>
<evidence type="ECO:0000256" key="2">
    <source>
        <dbReference type="ARBA" id="ARBA00022670"/>
    </source>
</evidence>
<dbReference type="Pfam" id="PF01427">
    <property type="entry name" value="Peptidase_M15"/>
    <property type="match status" value="1"/>
</dbReference>
<feature type="binding site" evidence="9">
    <location>
        <position position="143"/>
    </location>
    <ligand>
        <name>Zn(2+)</name>
        <dbReference type="ChEBI" id="CHEBI:29105"/>
        <note>catalytic</note>
    </ligand>
</feature>
<dbReference type="RefSeq" id="WP_323304614.1">
    <property type="nucleotide sequence ID" value="NZ_JAYGHX010000002.1"/>
</dbReference>
<protein>
    <recommendedName>
        <fullName evidence="9 10">D-alanyl-D-alanine dipeptidase</fullName>
        <shortName evidence="9 10">D-Ala-D-Ala dipeptidase</shortName>
        <ecNumber evidence="9 10">3.4.13.22</ecNumber>
    </recommendedName>
</protein>
<comment type="cofactor">
    <cofactor evidence="9">
        <name>Zn(2+)</name>
        <dbReference type="ChEBI" id="CHEBI:29105"/>
    </cofactor>
    <text evidence="9">Binds 1 zinc ion per subunit.</text>
</comment>
<feature type="binding site" evidence="9">
    <location>
        <position position="209"/>
    </location>
    <ligand>
        <name>Zn(2+)</name>
        <dbReference type="ChEBI" id="CHEBI:29105"/>
        <note>catalytic</note>
    </ligand>
</feature>
<organism evidence="11 12">
    <name type="scientific">Cyanobium gracile UHCC 0139</name>
    <dbReference type="NCBI Taxonomy" id="3110308"/>
    <lineage>
        <taxon>Bacteria</taxon>
        <taxon>Bacillati</taxon>
        <taxon>Cyanobacteriota</taxon>
        <taxon>Cyanophyceae</taxon>
        <taxon>Synechococcales</taxon>
        <taxon>Prochlorococcaceae</taxon>
        <taxon>Cyanobium</taxon>
    </lineage>
</organism>
<keyword evidence="6 9" id="KW-0224">Dipeptidase</keyword>
<accession>A0ABU5RS04</accession>
<comment type="caution">
    <text evidence="11">The sequence shown here is derived from an EMBL/GenBank/DDBJ whole genome shotgun (WGS) entry which is preliminary data.</text>
</comment>
<dbReference type="HAMAP" id="MF_01924">
    <property type="entry name" value="A_A_dipeptidase"/>
    <property type="match status" value="1"/>
</dbReference>
<sequence length="243" mass="26368">MPPLRPWSPIPIADGGEPLDDLPPSLWRLEPHPYQALGAPYGAGASPFRLRRGVIERLERAQERLQQQRPQWRLAIFDAWRPLVVQAFMVRHAFREACRERGLDPDAFGLPQQAVAAEVDRFWAPPSADPATPPPHSTGAAVDLTLAEASGRPLAMGGAIDAIGALSEPDHYAGAAPGSEAADWHERRRLLAAVMEASGFAQHPNEWWHFSHGDQLWAWRRGEPRALYGAAAGAVAGAAEGAG</sequence>
<keyword evidence="7 9" id="KW-0482">Metalloprotease</keyword>
<feature type="binding site" evidence="9">
    <location>
        <position position="136"/>
    </location>
    <ligand>
        <name>Zn(2+)</name>
        <dbReference type="ChEBI" id="CHEBI:29105"/>
        <note>catalytic</note>
    </ligand>
</feature>
<dbReference type="EMBL" id="JAYGHX010000002">
    <property type="protein sequence ID" value="MEA5390519.1"/>
    <property type="molecule type" value="Genomic_DNA"/>
</dbReference>
<keyword evidence="8 10" id="KW-0961">Cell wall biogenesis/degradation</keyword>
<evidence type="ECO:0000256" key="5">
    <source>
        <dbReference type="ARBA" id="ARBA00022833"/>
    </source>
</evidence>
<dbReference type="PIRSF" id="PIRSF026671">
    <property type="entry name" value="AA_dipeptidase"/>
    <property type="match status" value="1"/>
</dbReference>
<evidence type="ECO:0000256" key="4">
    <source>
        <dbReference type="ARBA" id="ARBA00022801"/>
    </source>
</evidence>
<keyword evidence="2 9" id="KW-0645">Protease</keyword>
<gene>
    <name evidence="11" type="ORF">VB738_04500</name>
</gene>
<evidence type="ECO:0000256" key="10">
    <source>
        <dbReference type="PIRNR" id="PIRNR026671"/>
    </source>
</evidence>
<proteinExistence type="inferred from homology"/>
<evidence type="ECO:0000256" key="7">
    <source>
        <dbReference type="ARBA" id="ARBA00023049"/>
    </source>
</evidence>
<evidence type="ECO:0000256" key="3">
    <source>
        <dbReference type="ARBA" id="ARBA00022723"/>
    </source>
</evidence>
<dbReference type="Gene3D" id="3.30.1380.10">
    <property type="match status" value="1"/>
</dbReference>
<feature type="site" description="Transition state stabilizer" evidence="9">
    <location>
        <position position="81"/>
    </location>
</feature>
<name>A0ABU5RS04_9CYAN</name>
<dbReference type="EC" id="3.4.13.22" evidence="9 10"/>